<dbReference type="Proteomes" id="UP000050384">
    <property type="component" value="Unassembled WGS sequence"/>
</dbReference>
<dbReference type="AlphaFoldDB" id="A0A0Q0A3P4"/>
<evidence type="ECO:0000313" key="3">
    <source>
        <dbReference type="Proteomes" id="UP000050384"/>
    </source>
</evidence>
<reference evidence="2 3" key="1">
    <citation type="submission" date="2015-09" db="EMBL/GenBank/DDBJ databases">
        <title>Genome announcement of multiple Pseudomonas syringae strains.</title>
        <authorList>
            <person name="Thakur S."/>
            <person name="Wang P.W."/>
            <person name="Gong Y."/>
            <person name="Weir B.S."/>
            <person name="Guttman D.S."/>
        </authorList>
    </citation>
    <scope>NUCLEOTIDE SEQUENCE [LARGE SCALE GENOMIC DNA]</scope>
    <source>
        <strain evidence="2 3">ICMP16929</strain>
    </source>
</reference>
<dbReference type="EMBL" id="LJRI01001565">
    <property type="protein sequence ID" value="KPY57655.1"/>
    <property type="molecule type" value="Genomic_DNA"/>
</dbReference>
<gene>
    <name evidence="2" type="ORF">ALO94_05570</name>
</gene>
<evidence type="ECO:0000313" key="2">
    <source>
        <dbReference type="EMBL" id="KPY57655.1"/>
    </source>
</evidence>
<accession>A0A0Q0A3P4</accession>
<proteinExistence type="predicted"/>
<evidence type="ECO:0000256" key="1">
    <source>
        <dbReference type="SAM" id="MobiDB-lite"/>
    </source>
</evidence>
<comment type="caution">
    <text evidence="2">The sequence shown here is derived from an EMBL/GenBank/DDBJ whole genome shotgun (WGS) entry which is preliminary data.</text>
</comment>
<sequence>MAGHQAVGVAEGAHRIAVAVVHAVQLAIAVVVVAHQRFDRLAVNNAFDGAQAVGHFVVVQVHALPAGGADVGQHTVFAAHKMQKMPEGVFDAFQRDRLVVVGYFAEVVENVVQRLHQVMTAVGAHQVQLFLCVVDALVVVQCHERHAAALIVAEVQKTALAAQALFPRQYPAFAQHAVDVEVAGVEACPLEGHPAGQAEVGLVDQQFAPGGGVHRVAVQAAEHFFRQRGDAKANDGIAQHDAAHKAQRTRASSFEPGLQAQLGDAAHRFCTARDHQQNVHGVAGCRRHFVVHCQVAMGAATNEHIVGAGADFCATGQFVAFARGRLAVDEDIAGAFGHLDDGRVLFAHRRAVDGKRSGATVDEHVGRARFDLPRRRAESGADTLSEAGNGITGQTDRKTQ</sequence>
<name>A0A0Q0A3P4_PSESX</name>
<feature type="region of interest" description="Disordered" evidence="1">
    <location>
        <begin position="373"/>
        <end position="400"/>
    </location>
</feature>
<protein>
    <submittedName>
        <fullName evidence="2">Uncharacterized protein</fullName>
    </submittedName>
</protein>
<organism evidence="2 3">
    <name type="scientific">Pseudomonas syringae pv. spinaceae</name>
    <dbReference type="NCBI Taxonomy" id="264459"/>
    <lineage>
        <taxon>Bacteria</taxon>
        <taxon>Pseudomonadati</taxon>
        <taxon>Pseudomonadota</taxon>
        <taxon>Gammaproteobacteria</taxon>
        <taxon>Pseudomonadales</taxon>
        <taxon>Pseudomonadaceae</taxon>
        <taxon>Pseudomonas</taxon>
        <taxon>Pseudomonas syringae</taxon>
    </lineage>
</organism>